<gene>
    <name evidence="2" type="ORF">D7V93_30560</name>
</gene>
<dbReference type="Proteomes" id="UP000272888">
    <property type="component" value="Unassembled WGS sequence"/>
</dbReference>
<comment type="caution">
    <text evidence="2">The sequence shown here is derived from an EMBL/GenBank/DDBJ whole genome shotgun (WGS) entry which is preliminary data.</text>
</comment>
<evidence type="ECO:0008006" key="4">
    <source>
        <dbReference type="Google" id="ProtNLM"/>
    </source>
</evidence>
<evidence type="ECO:0000256" key="1">
    <source>
        <dbReference type="SAM" id="MobiDB-lite"/>
    </source>
</evidence>
<dbReference type="EMBL" id="RAWB01000423">
    <property type="protein sequence ID" value="RKH50443.1"/>
    <property type="molecule type" value="Genomic_DNA"/>
</dbReference>
<feature type="compositionally biased region" description="Acidic residues" evidence="1">
    <location>
        <begin position="130"/>
        <end position="140"/>
    </location>
</feature>
<dbReference type="AlphaFoldDB" id="A0A3A8P2B4"/>
<sequence length="376" mass="41030">MKDSGPRMNDWTPKLNPSVDLRRLPLNAEEGFVLSRLDGHTRARDLPALTGLPLEKLRDILARLVEQGALLPGAEDAAPVNALRQGAPAARPPTTPAEEVPLRIQAASAHEATDADPLPETEAASGASGDGDDEPAPGDEVSEAVLGNYRKLFETRLHGLPEDQRVAMAHGVEDPELSALCFDPVPAVIKATLENPRVGLAHARLIARHHRNPVGLEALCARAAFTADSGVRRFLVRNPQLPASLFRRLWALRRLMEHHKLTVDRDVPESTRRTARELLRQRFASGPSEEKVELILNTEGRALGALVGMSVDGKTASLLCGRTYRSPLLIQNLARWSAAPPVLVAHLLKQELVRRQPQLRAMLARHPNAPADVKRA</sequence>
<feature type="region of interest" description="Disordered" evidence="1">
    <location>
        <begin position="109"/>
        <end position="140"/>
    </location>
</feature>
<accession>A0A3A8P2B4</accession>
<keyword evidence="3" id="KW-1185">Reference proteome</keyword>
<protein>
    <recommendedName>
        <fullName evidence="4">DUF2336 domain-containing protein</fullName>
    </recommendedName>
</protein>
<name>A0A3A8P2B4_9BACT</name>
<organism evidence="2 3">
    <name type="scientific">Corallococcus llansteffanensis</name>
    <dbReference type="NCBI Taxonomy" id="2316731"/>
    <lineage>
        <taxon>Bacteria</taxon>
        <taxon>Pseudomonadati</taxon>
        <taxon>Myxococcota</taxon>
        <taxon>Myxococcia</taxon>
        <taxon>Myxococcales</taxon>
        <taxon>Cystobacterineae</taxon>
        <taxon>Myxococcaceae</taxon>
        <taxon>Corallococcus</taxon>
    </lineage>
</organism>
<evidence type="ECO:0000313" key="2">
    <source>
        <dbReference type="EMBL" id="RKH50443.1"/>
    </source>
</evidence>
<reference evidence="3" key="1">
    <citation type="submission" date="2018-09" db="EMBL/GenBank/DDBJ databases">
        <authorList>
            <person name="Livingstone P.G."/>
            <person name="Whitworth D.E."/>
        </authorList>
    </citation>
    <scope>NUCLEOTIDE SEQUENCE [LARGE SCALE GENOMIC DNA]</scope>
    <source>
        <strain evidence="3">CA051B</strain>
    </source>
</reference>
<proteinExistence type="predicted"/>
<evidence type="ECO:0000313" key="3">
    <source>
        <dbReference type="Proteomes" id="UP000272888"/>
    </source>
</evidence>